<comment type="cofactor">
    <cofactor evidence="5">
        <name>[4Fe-4S] cluster</name>
        <dbReference type="ChEBI" id="CHEBI:49883"/>
    </cofactor>
    <text evidence="5">Binds 1 [4Fe-4S] cluster. The cluster is coordinated with 3 cysteines and an exchangeable S-adenosyl-L-methionine.</text>
</comment>
<keyword evidence="2 5" id="KW-0479">Metal-binding</keyword>
<dbReference type="InterPro" id="IPR016431">
    <property type="entry name" value="Pyrv-formate_lyase-activ_prd"/>
</dbReference>
<name>A0A9D0ZF51_9FIRM</name>
<dbReference type="InterPro" id="IPR058240">
    <property type="entry name" value="rSAM_sf"/>
</dbReference>
<gene>
    <name evidence="7" type="ORF">IAB77_07595</name>
</gene>
<sequence>MSACLDCPRRCGADRESGVLGACRSPYLPRAARAAAHYGEEPCISGTRGSGAIFFTGCSLGCAYCQNAAISGGENGVELSVERLREVMLRLRDSGVHNINLITGSHFVRPIAEALSGLDLGIPVVWNSSGYETVESLRLLEGLVQVYMPDYKYALPHPAAKYSRAPDYPEVAAAAIREMYRQTGDFKMDGDGLLCSGVLIRHLILPGNIENSLRVIDWVAEEFLPGQVLFSLMSQYTPMPGVGERFPELSSAVDAASAQMLYEYLLDAGIEDGYYQEPDASGEDAIPDFDGTGLVSC</sequence>
<feature type="domain" description="Radical SAM core" evidence="6">
    <location>
        <begin position="53"/>
        <end position="143"/>
    </location>
</feature>
<keyword evidence="1 5" id="KW-0949">S-adenosyl-L-methionine</keyword>
<dbReference type="PANTHER" id="PTHR43075:SF1">
    <property type="entry name" value="FORMATE LYASE ACTIVATING ENZYME, PUTATIVE (AFU_ORTHOLOGUE AFUA_2G15630)-RELATED"/>
    <property type="match status" value="1"/>
</dbReference>
<dbReference type="SUPFAM" id="SSF102114">
    <property type="entry name" value="Radical SAM enzymes"/>
    <property type="match status" value="1"/>
</dbReference>
<reference evidence="7" key="2">
    <citation type="journal article" date="2021" name="PeerJ">
        <title>Extensive microbial diversity within the chicken gut microbiome revealed by metagenomics and culture.</title>
        <authorList>
            <person name="Gilroy R."/>
            <person name="Ravi A."/>
            <person name="Getino M."/>
            <person name="Pursley I."/>
            <person name="Horton D.L."/>
            <person name="Alikhan N.F."/>
            <person name="Baker D."/>
            <person name="Gharbi K."/>
            <person name="Hall N."/>
            <person name="Watson M."/>
            <person name="Adriaenssens E.M."/>
            <person name="Foster-Nyarko E."/>
            <person name="Jarju S."/>
            <person name="Secka A."/>
            <person name="Antonio M."/>
            <person name="Oren A."/>
            <person name="Chaudhuri R.R."/>
            <person name="La Ragione R."/>
            <person name="Hildebrand F."/>
            <person name="Pallen M.J."/>
        </authorList>
    </citation>
    <scope>NUCLEOTIDE SEQUENCE</scope>
    <source>
        <strain evidence="7">ChiBcolR7-354</strain>
    </source>
</reference>
<dbReference type="Pfam" id="PF04055">
    <property type="entry name" value="Radical_SAM"/>
    <property type="match status" value="1"/>
</dbReference>
<dbReference type="Gene3D" id="3.20.20.70">
    <property type="entry name" value="Aldolase class I"/>
    <property type="match status" value="1"/>
</dbReference>
<dbReference type="PANTHER" id="PTHR43075">
    <property type="entry name" value="FORMATE LYASE ACTIVATING ENZYME, PUTATIVE (AFU_ORTHOLOGUE AFUA_2G15630)-RELATED"/>
    <property type="match status" value="1"/>
</dbReference>
<evidence type="ECO:0000259" key="6">
    <source>
        <dbReference type="Pfam" id="PF04055"/>
    </source>
</evidence>
<feature type="binding site" evidence="5">
    <location>
        <position position="62"/>
    </location>
    <ligand>
        <name>[4Fe-4S] cluster</name>
        <dbReference type="ChEBI" id="CHEBI:49883"/>
        <note>4Fe-4S-S-AdoMet</note>
    </ligand>
</feature>
<protein>
    <submittedName>
        <fullName evidence="7">Radical SAM protein</fullName>
    </submittedName>
</protein>
<evidence type="ECO:0000256" key="3">
    <source>
        <dbReference type="ARBA" id="ARBA00023004"/>
    </source>
</evidence>
<dbReference type="PIRSF" id="PIRSF004869">
    <property type="entry name" value="PflX_prd"/>
    <property type="match status" value="1"/>
</dbReference>
<dbReference type="EMBL" id="DVGA01000077">
    <property type="protein sequence ID" value="HIQ79106.1"/>
    <property type="molecule type" value="Genomic_DNA"/>
</dbReference>
<evidence type="ECO:0000313" key="7">
    <source>
        <dbReference type="EMBL" id="HIQ79106.1"/>
    </source>
</evidence>
<dbReference type="Proteomes" id="UP000824262">
    <property type="component" value="Unassembled WGS sequence"/>
</dbReference>
<evidence type="ECO:0000313" key="8">
    <source>
        <dbReference type="Proteomes" id="UP000824262"/>
    </source>
</evidence>
<comment type="caution">
    <text evidence="7">The sequence shown here is derived from an EMBL/GenBank/DDBJ whole genome shotgun (WGS) entry which is preliminary data.</text>
</comment>
<evidence type="ECO:0000256" key="2">
    <source>
        <dbReference type="ARBA" id="ARBA00022723"/>
    </source>
</evidence>
<accession>A0A9D0ZF51</accession>
<proteinExistence type="predicted"/>
<dbReference type="CDD" id="cd01335">
    <property type="entry name" value="Radical_SAM"/>
    <property type="match status" value="1"/>
</dbReference>
<dbReference type="SFLD" id="SFLDG01099">
    <property type="entry name" value="Uncharacterised_Radical_SAM_Su"/>
    <property type="match status" value="1"/>
</dbReference>
<dbReference type="InterPro" id="IPR040085">
    <property type="entry name" value="MJ0674-like"/>
</dbReference>
<keyword evidence="4 5" id="KW-0411">Iron-sulfur</keyword>
<dbReference type="SFLD" id="SFLDS00029">
    <property type="entry name" value="Radical_SAM"/>
    <property type="match status" value="1"/>
</dbReference>
<keyword evidence="3 5" id="KW-0408">Iron</keyword>
<feature type="binding site" evidence="5">
    <location>
        <position position="58"/>
    </location>
    <ligand>
        <name>[4Fe-4S] cluster</name>
        <dbReference type="ChEBI" id="CHEBI:49883"/>
        <note>4Fe-4S-S-AdoMet</note>
    </ligand>
</feature>
<dbReference type="GO" id="GO:0051536">
    <property type="term" value="F:iron-sulfur cluster binding"/>
    <property type="evidence" value="ECO:0007669"/>
    <property type="project" value="UniProtKB-KW"/>
</dbReference>
<dbReference type="GO" id="GO:0003824">
    <property type="term" value="F:catalytic activity"/>
    <property type="evidence" value="ECO:0007669"/>
    <property type="project" value="InterPro"/>
</dbReference>
<dbReference type="GO" id="GO:0046872">
    <property type="term" value="F:metal ion binding"/>
    <property type="evidence" value="ECO:0007669"/>
    <property type="project" value="UniProtKB-KW"/>
</dbReference>
<feature type="binding site" evidence="5">
    <location>
        <position position="65"/>
    </location>
    <ligand>
        <name>[4Fe-4S] cluster</name>
        <dbReference type="ChEBI" id="CHEBI:49883"/>
        <note>4Fe-4S-S-AdoMet</note>
    </ligand>
</feature>
<reference evidence="7" key="1">
    <citation type="submission" date="2020-10" db="EMBL/GenBank/DDBJ databases">
        <authorList>
            <person name="Gilroy R."/>
        </authorList>
    </citation>
    <scope>NUCLEOTIDE SEQUENCE</scope>
    <source>
        <strain evidence="7">ChiBcolR7-354</strain>
    </source>
</reference>
<dbReference type="AlphaFoldDB" id="A0A9D0ZF51"/>
<evidence type="ECO:0000256" key="5">
    <source>
        <dbReference type="PIRSR" id="PIRSR004869-50"/>
    </source>
</evidence>
<evidence type="ECO:0000256" key="4">
    <source>
        <dbReference type="ARBA" id="ARBA00023014"/>
    </source>
</evidence>
<dbReference type="InterPro" id="IPR013785">
    <property type="entry name" value="Aldolase_TIM"/>
</dbReference>
<evidence type="ECO:0000256" key="1">
    <source>
        <dbReference type="ARBA" id="ARBA00022691"/>
    </source>
</evidence>
<dbReference type="InterPro" id="IPR007197">
    <property type="entry name" value="rSAM"/>
</dbReference>
<organism evidence="7 8">
    <name type="scientific">Candidatus Scatomorpha intestinavium</name>
    <dbReference type="NCBI Taxonomy" id="2840922"/>
    <lineage>
        <taxon>Bacteria</taxon>
        <taxon>Bacillati</taxon>
        <taxon>Bacillota</taxon>
        <taxon>Clostridia</taxon>
        <taxon>Eubacteriales</taxon>
        <taxon>Candidatus Scatomorpha</taxon>
    </lineage>
</organism>